<dbReference type="Gene3D" id="3.40.50.150">
    <property type="entry name" value="Vaccinia Virus protein VP39"/>
    <property type="match status" value="1"/>
</dbReference>
<gene>
    <name evidence="1" type="ordered locus">Echvi_3521</name>
</gene>
<dbReference type="Proteomes" id="UP000010796">
    <property type="component" value="Chromosome"/>
</dbReference>
<protein>
    <submittedName>
        <fullName evidence="1">Methyltransferase family protein</fullName>
    </submittedName>
</protein>
<keyword evidence="1" id="KW-0808">Transferase</keyword>
<dbReference type="InterPro" id="IPR029063">
    <property type="entry name" value="SAM-dependent_MTases_sf"/>
</dbReference>
<dbReference type="GO" id="GO:0008168">
    <property type="term" value="F:methyltransferase activity"/>
    <property type="evidence" value="ECO:0007669"/>
    <property type="project" value="UniProtKB-KW"/>
</dbReference>
<dbReference type="SUPFAM" id="SSF53335">
    <property type="entry name" value="S-adenosyl-L-methionine-dependent methyltransferases"/>
    <property type="match status" value="1"/>
</dbReference>
<dbReference type="OrthoDB" id="9791837at2"/>
<accession>L0G2H0</accession>
<keyword evidence="1" id="KW-0489">Methyltransferase</keyword>
<dbReference type="RefSeq" id="WP_015267282.1">
    <property type="nucleotide sequence ID" value="NC_019904.1"/>
</dbReference>
<dbReference type="HOGENOM" id="CLU_852117_0_0_10"/>
<organism evidence="1 2">
    <name type="scientific">Echinicola vietnamensis (strain DSM 17526 / LMG 23754 / KMM 6221)</name>
    <dbReference type="NCBI Taxonomy" id="926556"/>
    <lineage>
        <taxon>Bacteria</taxon>
        <taxon>Pseudomonadati</taxon>
        <taxon>Bacteroidota</taxon>
        <taxon>Cytophagia</taxon>
        <taxon>Cytophagales</taxon>
        <taxon>Cyclobacteriaceae</taxon>
        <taxon>Echinicola</taxon>
    </lineage>
</organism>
<proteinExistence type="predicted"/>
<dbReference type="KEGG" id="evi:Echvi_3521"/>
<reference evidence="2" key="1">
    <citation type="submission" date="2012-02" db="EMBL/GenBank/DDBJ databases">
        <title>The complete genome of Echinicola vietnamensis DSM 17526.</title>
        <authorList>
            <person name="Lucas S."/>
            <person name="Copeland A."/>
            <person name="Lapidus A."/>
            <person name="Glavina del Rio T."/>
            <person name="Dalin E."/>
            <person name="Tice H."/>
            <person name="Bruce D."/>
            <person name="Goodwin L."/>
            <person name="Pitluck S."/>
            <person name="Peters L."/>
            <person name="Ovchinnikova G."/>
            <person name="Teshima H."/>
            <person name="Kyrpides N."/>
            <person name="Mavromatis K."/>
            <person name="Ivanova N."/>
            <person name="Brettin T."/>
            <person name="Detter J.C."/>
            <person name="Han C."/>
            <person name="Larimer F."/>
            <person name="Land M."/>
            <person name="Hauser L."/>
            <person name="Markowitz V."/>
            <person name="Cheng J.-F."/>
            <person name="Hugenholtz P."/>
            <person name="Woyke T."/>
            <person name="Wu D."/>
            <person name="Brambilla E."/>
            <person name="Klenk H.-P."/>
            <person name="Eisen J.A."/>
        </authorList>
    </citation>
    <scope>NUCLEOTIDE SEQUENCE [LARGE SCALE GENOMIC DNA]</scope>
    <source>
        <strain evidence="2">DSM 17526 / LMG 23754 / KMM 6221</strain>
    </source>
</reference>
<evidence type="ECO:0000313" key="2">
    <source>
        <dbReference type="Proteomes" id="UP000010796"/>
    </source>
</evidence>
<dbReference type="STRING" id="926556.Echvi_3521"/>
<evidence type="ECO:0000313" key="1">
    <source>
        <dbReference type="EMBL" id="AGA79737.1"/>
    </source>
</evidence>
<dbReference type="Pfam" id="PF13489">
    <property type="entry name" value="Methyltransf_23"/>
    <property type="match status" value="1"/>
</dbReference>
<dbReference type="CDD" id="cd02440">
    <property type="entry name" value="AdoMet_MTases"/>
    <property type="match status" value="1"/>
</dbReference>
<dbReference type="GO" id="GO:0032259">
    <property type="term" value="P:methylation"/>
    <property type="evidence" value="ECO:0007669"/>
    <property type="project" value="UniProtKB-KW"/>
</dbReference>
<dbReference type="eggNOG" id="COG0500">
    <property type="taxonomic scope" value="Bacteria"/>
</dbReference>
<dbReference type="AlphaFoldDB" id="L0G2H0"/>
<keyword evidence="2" id="KW-1185">Reference proteome</keyword>
<dbReference type="EMBL" id="CP003346">
    <property type="protein sequence ID" value="AGA79737.1"/>
    <property type="molecule type" value="Genomic_DNA"/>
</dbReference>
<name>L0G2H0_ECHVK</name>
<sequence>MTDINKRTTCVACGNENNNNVFTASEKMFRMWNEFDYLECSKCKSLQIITPPEDLSEYYVSEYYAFQALNSSDKLRNIFKRLRWLIYKWGIYKSSYPEYLRWLYKLKASEYDTIADIGCGNGQLIYEMRCSGFKKLYGFDPYLNEEVDDNGLRLYRVDITGVHGKYDIVMLNHSFEHMEYPQLVWQHLNEIVKTGGKLLIRLPVTDGEVWKTERTDWFQLDAPRHFFIPSVNAMAEMGRKNGFNLYLSEFDSTESQFMFTFLYKEGKSFINADLNSEFSKEERKKYNRMADKYNIDRKGDQVCLYYEKVE</sequence>